<name>A0A7R9BCY2_9CRUS</name>
<evidence type="ECO:0000313" key="4">
    <source>
        <dbReference type="Proteomes" id="UP000678499"/>
    </source>
</evidence>
<feature type="compositionally biased region" description="Basic and acidic residues" evidence="2">
    <location>
        <begin position="618"/>
        <end position="632"/>
    </location>
</feature>
<sequence length="731" mass="80145">MDMMEQMNQLITRFTAMWQTGFLSASGSLGCKLCMVCLSEDAALGSRYAGRLHYTLIHFESHLRPVDDEVMKLVEDNDRKDCKQNVGGLGHAKESNRALSLQDIGQSGSGGGGGGMGFGQGGQGFGFGAFGSGFFLQSTPPMPLMLEPTGEALSSVGKSTGDHLQNALSILEELGQGQGTLMKESELQNLGYVSPGSNSSIRLSGDEDCQLSFKVSSSWNPTKELKTLEDIIAKIKVPGPETKFCKVQDFNEINTDEEKSVQESSENDSKATFTLRNPEEILEGAPVVTISYESLGKSHFEDLEESEERLTLARGNQAVSRFGLHTATLSALWLDVDPRSPISHSEMPQSSCQTLTLNLMRTLHTACPARVYMLPKRDWVQGQQHRGPLECSRGVLIMRIEKVAQENERLKQAAAEKELLEEQNRNLLLRQQHFLNLIQQQEKVIFHKLHTNQGPGEASAAPASPHVVPDPDDHEIPAKEASVVSGSDQKLCQDEECKISTVGLCLTEEKPNVLFTPKTLDPSEDDVKVVYKKFSCWNSTVSSAQMSVENFSQHDLTPAEPEPVSTVAQLSCDQFSNETPPSGKKTAFVELLPITHLESISELDHGTQALQPLDEPTDEKHHSPIPEILSESRKNCNGSNDFECDIYQEKPMSTLATSFTSAQNVPSELKFDRGDNFSTTKLLNSQNVASVIIIARNINRIKRRRSNKAGSNSADGRTKAGACSELKASSE</sequence>
<feature type="coiled-coil region" evidence="1">
    <location>
        <begin position="400"/>
        <end position="432"/>
    </location>
</feature>
<gene>
    <name evidence="3" type="ORF">NMOB1V02_LOCUS814</name>
</gene>
<evidence type="ECO:0000256" key="1">
    <source>
        <dbReference type="SAM" id="Coils"/>
    </source>
</evidence>
<dbReference type="AlphaFoldDB" id="A0A7R9BCY2"/>
<organism evidence="3">
    <name type="scientific">Notodromas monacha</name>
    <dbReference type="NCBI Taxonomy" id="399045"/>
    <lineage>
        <taxon>Eukaryota</taxon>
        <taxon>Metazoa</taxon>
        <taxon>Ecdysozoa</taxon>
        <taxon>Arthropoda</taxon>
        <taxon>Crustacea</taxon>
        <taxon>Oligostraca</taxon>
        <taxon>Ostracoda</taxon>
        <taxon>Podocopa</taxon>
        <taxon>Podocopida</taxon>
        <taxon>Cypridocopina</taxon>
        <taxon>Cypridoidea</taxon>
        <taxon>Cyprididae</taxon>
        <taxon>Notodromas</taxon>
    </lineage>
</organism>
<feature type="region of interest" description="Disordered" evidence="2">
    <location>
        <begin position="610"/>
        <end position="632"/>
    </location>
</feature>
<protein>
    <submittedName>
        <fullName evidence="3">Uncharacterized protein</fullName>
    </submittedName>
</protein>
<reference evidence="3" key="1">
    <citation type="submission" date="2020-11" db="EMBL/GenBank/DDBJ databases">
        <authorList>
            <person name="Tran Van P."/>
        </authorList>
    </citation>
    <scope>NUCLEOTIDE SEQUENCE</scope>
</reference>
<accession>A0A7R9BCY2</accession>
<evidence type="ECO:0000256" key="2">
    <source>
        <dbReference type="SAM" id="MobiDB-lite"/>
    </source>
</evidence>
<evidence type="ECO:0000313" key="3">
    <source>
        <dbReference type="EMBL" id="CAD7272899.1"/>
    </source>
</evidence>
<keyword evidence="4" id="KW-1185">Reference proteome</keyword>
<feature type="region of interest" description="Disordered" evidence="2">
    <location>
        <begin position="704"/>
        <end position="731"/>
    </location>
</feature>
<keyword evidence="1" id="KW-0175">Coiled coil</keyword>
<dbReference type="Proteomes" id="UP000678499">
    <property type="component" value="Unassembled WGS sequence"/>
</dbReference>
<proteinExistence type="predicted"/>
<dbReference type="EMBL" id="CAJPEX010000074">
    <property type="protein sequence ID" value="CAG0913051.1"/>
    <property type="molecule type" value="Genomic_DNA"/>
</dbReference>
<dbReference type="EMBL" id="OA882111">
    <property type="protein sequence ID" value="CAD7272899.1"/>
    <property type="molecule type" value="Genomic_DNA"/>
</dbReference>